<dbReference type="EMBL" id="JABEZW010000010">
    <property type="protein sequence ID" value="MBA0777692.1"/>
    <property type="molecule type" value="Genomic_DNA"/>
</dbReference>
<organism evidence="1 2">
    <name type="scientific">Gossypium trilobum</name>
    <dbReference type="NCBI Taxonomy" id="34281"/>
    <lineage>
        <taxon>Eukaryota</taxon>
        <taxon>Viridiplantae</taxon>
        <taxon>Streptophyta</taxon>
        <taxon>Embryophyta</taxon>
        <taxon>Tracheophyta</taxon>
        <taxon>Spermatophyta</taxon>
        <taxon>Magnoliopsida</taxon>
        <taxon>eudicotyledons</taxon>
        <taxon>Gunneridae</taxon>
        <taxon>Pentapetalae</taxon>
        <taxon>rosids</taxon>
        <taxon>malvids</taxon>
        <taxon>Malvales</taxon>
        <taxon>Malvaceae</taxon>
        <taxon>Malvoideae</taxon>
        <taxon>Gossypium</taxon>
    </lineage>
</organism>
<accession>A0A7J9EXB8</accession>
<sequence length="38" mass="4583">MLEIFLPHVMLKARPNPESRIKTLKKDWTIIYNMLRGK</sequence>
<protein>
    <submittedName>
        <fullName evidence="1">Uncharacterized protein</fullName>
    </submittedName>
</protein>
<keyword evidence="2" id="KW-1185">Reference proteome</keyword>
<evidence type="ECO:0000313" key="1">
    <source>
        <dbReference type="EMBL" id="MBA0777692.1"/>
    </source>
</evidence>
<dbReference type="AlphaFoldDB" id="A0A7J9EXB8"/>
<gene>
    <name evidence="1" type="ORF">Gotri_005683</name>
</gene>
<dbReference type="Proteomes" id="UP000593568">
    <property type="component" value="Unassembled WGS sequence"/>
</dbReference>
<comment type="caution">
    <text evidence="1">The sequence shown here is derived from an EMBL/GenBank/DDBJ whole genome shotgun (WGS) entry which is preliminary data.</text>
</comment>
<evidence type="ECO:0000313" key="2">
    <source>
        <dbReference type="Proteomes" id="UP000593568"/>
    </source>
</evidence>
<reference evidence="1 2" key="1">
    <citation type="journal article" date="2019" name="Genome Biol. Evol.">
        <title>Insights into the evolution of the New World diploid cottons (Gossypium, subgenus Houzingenia) based on genome sequencing.</title>
        <authorList>
            <person name="Grover C.E."/>
            <person name="Arick M.A. 2nd"/>
            <person name="Thrash A."/>
            <person name="Conover J.L."/>
            <person name="Sanders W.S."/>
            <person name="Peterson D.G."/>
            <person name="Frelichowski J.E."/>
            <person name="Scheffler J.A."/>
            <person name="Scheffler B.E."/>
            <person name="Wendel J.F."/>
        </authorList>
    </citation>
    <scope>NUCLEOTIDE SEQUENCE [LARGE SCALE GENOMIC DNA]</scope>
    <source>
        <strain evidence="1">8</strain>
        <tissue evidence="1">Leaf</tissue>
    </source>
</reference>
<name>A0A7J9EXB8_9ROSI</name>
<proteinExistence type="predicted"/>